<sequence length="429" mass="48842">MKEPDKKQKNNNYSRKDFLKKSILTFGAFTIIPRHVLGGTGYTAPSDQLTKAVIGVGAMGRGHLNYPGSKLVAVCDVDQTHLNRALSITPDGVRGYSDYREVLEQDDVDIVHIVTPPHWHGKMAVDAANSGKDIWCEKPMTRTIGEGQEVVNAVERNGTIFRLNTWFRFRSNFYGMGTPVKPIKKLVENDVFGWPLKITLSETTGFDWKFIWRGKTDLSPQWIPESLDYNMWLGPAPYKPYHEHRVHSNFRGYWDYDGGGLGDMGQHYIDPAQYLLNKDDTNPIYVDVDAPQQHPDAASSWRRIEFTYEDGCKIVLDGENRDKDAAFIEGPKGKLYRGFRSDIPNVRKLADTLPEPESRVTDFSEAVRTRQKFALNEKNGHRSCNVVNLGIIAVRLGRSLEFDPETETFVNDQAANRMIHQPMRSPWHI</sequence>
<dbReference type="EMBL" id="JAKLWS010000028">
    <property type="protein sequence ID" value="MCG2590232.1"/>
    <property type="molecule type" value="Genomic_DNA"/>
</dbReference>
<reference evidence="3" key="1">
    <citation type="submission" date="2022-01" db="EMBL/GenBank/DDBJ databases">
        <authorList>
            <person name="Wang Y."/>
        </authorList>
    </citation>
    <scope>NUCLEOTIDE SEQUENCE</scope>
    <source>
        <strain evidence="3">WB101</strain>
    </source>
</reference>
<dbReference type="InterPro" id="IPR000683">
    <property type="entry name" value="Gfo/Idh/MocA-like_OxRdtase_N"/>
</dbReference>
<comment type="caution">
    <text evidence="3">The sequence shown here is derived from an EMBL/GenBank/DDBJ whole genome shotgun (WGS) entry which is preliminary data.</text>
</comment>
<dbReference type="Gene3D" id="3.40.50.720">
    <property type="entry name" value="NAD(P)-binding Rossmann-like Domain"/>
    <property type="match status" value="1"/>
</dbReference>
<keyword evidence="4" id="KW-1185">Reference proteome</keyword>
<dbReference type="Proteomes" id="UP001165366">
    <property type="component" value="Unassembled WGS sequence"/>
</dbReference>
<dbReference type="Pfam" id="PF01408">
    <property type="entry name" value="GFO_IDH_MocA"/>
    <property type="match status" value="1"/>
</dbReference>
<dbReference type="RefSeq" id="WP_237855596.1">
    <property type="nucleotide sequence ID" value="NZ_JAKLWS010000028.1"/>
</dbReference>
<accession>A0ABS9KH92</accession>
<name>A0ABS9KH92_9BACT</name>
<evidence type="ECO:0000259" key="1">
    <source>
        <dbReference type="Pfam" id="PF01408"/>
    </source>
</evidence>
<dbReference type="Pfam" id="PF19051">
    <property type="entry name" value="GFO_IDH_MocA_C2"/>
    <property type="match status" value="1"/>
</dbReference>
<dbReference type="InterPro" id="IPR036291">
    <property type="entry name" value="NAD(P)-bd_dom_sf"/>
</dbReference>
<feature type="domain" description="Gfo/Idh/MocA-like oxidoreductase bacterial type C-terminal" evidence="2">
    <location>
        <begin position="176"/>
        <end position="429"/>
    </location>
</feature>
<dbReference type="PANTHER" id="PTHR43818">
    <property type="entry name" value="BCDNA.GH03377"/>
    <property type="match status" value="1"/>
</dbReference>
<evidence type="ECO:0000313" key="3">
    <source>
        <dbReference type="EMBL" id="MCG2590232.1"/>
    </source>
</evidence>
<evidence type="ECO:0000259" key="2">
    <source>
        <dbReference type="Pfam" id="PF19051"/>
    </source>
</evidence>
<dbReference type="SUPFAM" id="SSF51735">
    <property type="entry name" value="NAD(P)-binding Rossmann-fold domains"/>
    <property type="match status" value="1"/>
</dbReference>
<protein>
    <submittedName>
        <fullName evidence="3">Gfo/Idh/MocA family oxidoreductase</fullName>
    </submittedName>
</protein>
<dbReference type="Gene3D" id="3.30.360.10">
    <property type="entry name" value="Dihydrodipicolinate Reductase, domain 2"/>
    <property type="match status" value="1"/>
</dbReference>
<dbReference type="PANTHER" id="PTHR43818:SF5">
    <property type="entry name" value="OXIDOREDUCTASE FAMILY PROTEIN"/>
    <property type="match status" value="1"/>
</dbReference>
<dbReference type="InterPro" id="IPR043906">
    <property type="entry name" value="Gfo/Idh/MocA_OxRdtase_bact_C"/>
</dbReference>
<feature type="domain" description="Gfo/Idh/MocA-like oxidoreductase N-terminal" evidence="1">
    <location>
        <begin position="52"/>
        <end position="163"/>
    </location>
</feature>
<proteinExistence type="predicted"/>
<organism evidence="3 4">
    <name type="scientific">Rhodohalobacter sulfatireducens</name>
    <dbReference type="NCBI Taxonomy" id="2911366"/>
    <lineage>
        <taxon>Bacteria</taxon>
        <taxon>Pseudomonadati</taxon>
        <taxon>Balneolota</taxon>
        <taxon>Balneolia</taxon>
        <taxon>Balneolales</taxon>
        <taxon>Balneolaceae</taxon>
        <taxon>Rhodohalobacter</taxon>
    </lineage>
</organism>
<gene>
    <name evidence="3" type="ORF">L6773_16765</name>
</gene>
<reference evidence="3" key="2">
    <citation type="submission" date="2024-05" db="EMBL/GenBank/DDBJ databases">
        <title>Rhodohalobacter halophilus gen. nov., sp. nov., a moderately halophilic member of the family Balneolaceae.</title>
        <authorList>
            <person name="Xia J."/>
        </authorList>
    </citation>
    <scope>NUCLEOTIDE SEQUENCE</scope>
    <source>
        <strain evidence="3">WB101</strain>
    </source>
</reference>
<evidence type="ECO:0000313" key="4">
    <source>
        <dbReference type="Proteomes" id="UP001165366"/>
    </source>
</evidence>
<dbReference type="SUPFAM" id="SSF55347">
    <property type="entry name" value="Glyceraldehyde-3-phosphate dehydrogenase-like, C-terminal domain"/>
    <property type="match status" value="1"/>
</dbReference>
<dbReference type="InterPro" id="IPR050463">
    <property type="entry name" value="Gfo/Idh/MocA_oxidrdct_glycsds"/>
</dbReference>